<dbReference type="Pfam" id="PF01753">
    <property type="entry name" value="zf-MYND"/>
    <property type="match status" value="1"/>
</dbReference>
<proteinExistence type="predicted"/>
<name>A0AAD9VNL0_9HYME</name>
<evidence type="ECO:0000256" key="4">
    <source>
        <dbReference type="PROSITE-ProRule" id="PRU00134"/>
    </source>
</evidence>
<keyword evidence="2 4" id="KW-0863">Zinc-finger</keyword>
<keyword evidence="7" id="KW-1185">Reference proteome</keyword>
<dbReference type="AlphaFoldDB" id="A0AAD9VNL0"/>
<dbReference type="EMBL" id="JAIFRP010000042">
    <property type="protein sequence ID" value="KAK2581356.1"/>
    <property type="molecule type" value="Genomic_DNA"/>
</dbReference>
<dbReference type="InterPro" id="IPR007320">
    <property type="entry name" value="PDCD2_C"/>
</dbReference>
<reference evidence="6" key="2">
    <citation type="journal article" date="2023" name="Commun. Biol.">
        <title>Intrasexual cuticular hydrocarbon dimorphism in a wasp sheds light on hydrocarbon biosynthesis genes in Hymenoptera.</title>
        <authorList>
            <person name="Moris V.C."/>
            <person name="Podsiadlowski L."/>
            <person name="Martin S."/>
            <person name="Oeyen J.P."/>
            <person name="Donath A."/>
            <person name="Petersen M."/>
            <person name="Wilbrandt J."/>
            <person name="Misof B."/>
            <person name="Liedtke D."/>
            <person name="Thamm M."/>
            <person name="Scheiner R."/>
            <person name="Schmitt T."/>
            <person name="Niehuis O."/>
        </authorList>
    </citation>
    <scope>NUCLEOTIDE SEQUENCE</scope>
    <source>
        <strain evidence="6">GBR_01_08_01A</strain>
    </source>
</reference>
<protein>
    <recommendedName>
        <fullName evidence="5">MYND-type domain-containing protein</fullName>
    </recommendedName>
</protein>
<dbReference type="PANTHER" id="PTHR12298:SF4">
    <property type="entry name" value="PROGRAMMED CELL DEATH PROTEIN 2"/>
    <property type="match status" value="1"/>
</dbReference>
<dbReference type="PROSITE" id="PS50865">
    <property type="entry name" value="ZF_MYND_2"/>
    <property type="match status" value="1"/>
</dbReference>
<evidence type="ECO:0000256" key="1">
    <source>
        <dbReference type="ARBA" id="ARBA00022723"/>
    </source>
</evidence>
<gene>
    <name evidence="6" type="ORF">KPH14_008122</name>
</gene>
<organism evidence="6 7">
    <name type="scientific">Odynerus spinipes</name>
    <dbReference type="NCBI Taxonomy" id="1348599"/>
    <lineage>
        <taxon>Eukaryota</taxon>
        <taxon>Metazoa</taxon>
        <taxon>Ecdysozoa</taxon>
        <taxon>Arthropoda</taxon>
        <taxon>Hexapoda</taxon>
        <taxon>Insecta</taxon>
        <taxon>Pterygota</taxon>
        <taxon>Neoptera</taxon>
        <taxon>Endopterygota</taxon>
        <taxon>Hymenoptera</taxon>
        <taxon>Apocrita</taxon>
        <taxon>Aculeata</taxon>
        <taxon>Vespoidea</taxon>
        <taxon>Vespidae</taxon>
        <taxon>Eumeninae</taxon>
        <taxon>Odynerus</taxon>
    </lineage>
</organism>
<reference evidence="6" key="1">
    <citation type="submission" date="2021-08" db="EMBL/GenBank/DDBJ databases">
        <authorList>
            <person name="Misof B."/>
            <person name="Oliver O."/>
            <person name="Podsiadlowski L."/>
            <person name="Donath A."/>
            <person name="Peters R."/>
            <person name="Mayer C."/>
            <person name="Rust J."/>
            <person name="Gunkel S."/>
            <person name="Lesny P."/>
            <person name="Martin S."/>
            <person name="Oeyen J.P."/>
            <person name="Petersen M."/>
            <person name="Panagiotis P."/>
            <person name="Wilbrandt J."/>
            <person name="Tanja T."/>
        </authorList>
    </citation>
    <scope>NUCLEOTIDE SEQUENCE</scope>
    <source>
        <strain evidence="6">GBR_01_08_01A</strain>
        <tissue evidence="6">Thorax + abdomen</tissue>
    </source>
</reference>
<feature type="domain" description="MYND-type" evidence="5">
    <location>
        <begin position="130"/>
        <end position="167"/>
    </location>
</feature>
<dbReference type="GO" id="GO:0008270">
    <property type="term" value="F:zinc ion binding"/>
    <property type="evidence" value="ECO:0007669"/>
    <property type="project" value="UniProtKB-KW"/>
</dbReference>
<keyword evidence="3" id="KW-0862">Zinc</keyword>
<evidence type="ECO:0000313" key="6">
    <source>
        <dbReference type="EMBL" id="KAK2581356.1"/>
    </source>
</evidence>
<accession>A0AAD9VNL0</accession>
<evidence type="ECO:0000256" key="2">
    <source>
        <dbReference type="ARBA" id="ARBA00022771"/>
    </source>
</evidence>
<dbReference type="Gene3D" id="6.10.140.2220">
    <property type="match status" value="1"/>
</dbReference>
<dbReference type="GO" id="GO:0005634">
    <property type="term" value="C:nucleus"/>
    <property type="evidence" value="ECO:0007669"/>
    <property type="project" value="TreeGrafter"/>
</dbReference>
<dbReference type="SUPFAM" id="SSF144232">
    <property type="entry name" value="HIT/MYND zinc finger-like"/>
    <property type="match status" value="1"/>
</dbReference>
<dbReference type="Proteomes" id="UP001258017">
    <property type="component" value="Unassembled WGS sequence"/>
</dbReference>
<evidence type="ECO:0000259" key="5">
    <source>
        <dbReference type="PROSITE" id="PS50865"/>
    </source>
</evidence>
<dbReference type="PANTHER" id="PTHR12298">
    <property type="entry name" value="PCDC2 PROGRAMMED CELL DEATH PROTEIN 2 -RELATED"/>
    <property type="match status" value="1"/>
</dbReference>
<evidence type="ECO:0000256" key="3">
    <source>
        <dbReference type="ARBA" id="ARBA00022833"/>
    </source>
</evidence>
<dbReference type="InterPro" id="IPR002893">
    <property type="entry name" value="Znf_MYND"/>
</dbReference>
<comment type="caution">
    <text evidence="6">The sequence shown here is derived from an EMBL/GenBank/DDBJ whole genome shotgun (WGS) entry which is preliminary data.</text>
</comment>
<dbReference type="Pfam" id="PF04194">
    <property type="entry name" value="PDCD2_C"/>
    <property type="match status" value="1"/>
</dbReference>
<sequence length="353" mass="41303">MAVDLGFLEECESWRLESRFFPSKVGGKPAWLDLKNIPKKEDLECEYCGNPCIFLCQIYAPSADDDDAFHRTLYVFICKDPNCCKTNESGNLKVFRCQLSRFNPFYPSKPPIEEENWRTDINADAWCKTCHICGIAAPYHCSKCKIVNYCCRNHQIYDWKQSHKNACGSNVNKSNNFLFLEYELVKEPEKIINEDDDDDDDDDCKEVEEKEIEKYKSMVQDKELESFHTERDIEDLSKMANADEDEVFTRFRTKIENYPEQVIRYEYGGQILYISGNTQIKDVPKCSICGGERQFEFQIMPQLLNYLNFKDTINSLDWGILAVFTCKKSCMQKEGYVKEYIWKQDIVTDKIVS</sequence>
<evidence type="ECO:0000313" key="7">
    <source>
        <dbReference type="Proteomes" id="UP001258017"/>
    </source>
</evidence>
<dbReference type="GO" id="GO:0005737">
    <property type="term" value="C:cytoplasm"/>
    <property type="evidence" value="ECO:0007669"/>
    <property type="project" value="InterPro"/>
</dbReference>
<keyword evidence="1" id="KW-0479">Metal-binding</keyword>